<keyword evidence="2" id="KW-0238">DNA-binding</keyword>
<keyword evidence="6" id="KW-1185">Reference proteome</keyword>
<dbReference type="Pfam" id="PF00196">
    <property type="entry name" value="GerE"/>
    <property type="match status" value="1"/>
</dbReference>
<dbReference type="GO" id="GO:0006355">
    <property type="term" value="P:regulation of DNA-templated transcription"/>
    <property type="evidence" value="ECO:0007669"/>
    <property type="project" value="InterPro"/>
</dbReference>
<dbReference type="PANTHER" id="PTHR44688:SF16">
    <property type="entry name" value="DNA-BINDING TRANSCRIPTIONAL ACTIVATOR DEVR_DOSR"/>
    <property type="match status" value="1"/>
</dbReference>
<dbReference type="InterPro" id="IPR036388">
    <property type="entry name" value="WH-like_DNA-bd_sf"/>
</dbReference>
<gene>
    <name evidence="5" type="ORF">HMPREF9442_00215</name>
</gene>
<dbReference type="CDD" id="cd06170">
    <property type="entry name" value="LuxR_C_like"/>
    <property type="match status" value="1"/>
</dbReference>
<proteinExistence type="predicted"/>
<dbReference type="EMBL" id="AFBR01000007">
    <property type="protein sequence ID" value="EGG57486.1"/>
    <property type="molecule type" value="Genomic_DNA"/>
</dbReference>
<sequence>MSVNMKLSPEIAIIEANTLTCMGLRGLIERMMPQAVVRTFNSFEQLMRDTPDMYFHYFISAQTLVEHSAFFVERKEKTIVLTNGTTGTPQTSHFHTLNIYQNEDNMVRALLQLQQYAHAHGRHLPQGMRKPISGTTASTDPNGLSQREIEVLILIVRGLTNKEIADHLCIGTTTVISHRKNIMEKLNVRSVSGLTIYAVMNGYIEADRI</sequence>
<keyword evidence="3" id="KW-0804">Transcription</keyword>
<dbReference type="SMART" id="SM00421">
    <property type="entry name" value="HTH_LUXR"/>
    <property type="match status" value="1"/>
</dbReference>
<keyword evidence="1" id="KW-0805">Transcription regulation</keyword>
<dbReference type="GO" id="GO:0003677">
    <property type="term" value="F:DNA binding"/>
    <property type="evidence" value="ECO:0007669"/>
    <property type="project" value="UniProtKB-KW"/>
</dbReference>
<dbReference type="HOGENOM" id="CLU_000445_90_1_10"/>
<evidence type="ECO:0000313" key="6">
    <source>
        <dbReference type="Proteomes" id="UP000005546"/>
    </source>
</evidence>
<name>F3QPX8_9BACT</name>
<dbReference type="Proteomes" id="UP000005546">
    <property type="component" value="Unassembled WGS sequence"/>
</dbReference>
<dbReference type="InterPro" id="IPR000792">
    <property type="entry name" value="Tscrpt_reg_LuxR_C"/>
</dbReference>
<evidence type="ECO:0000259" key="4">
    <source>
        <dbReference type="PROSITE" id="PS50043"/>
    </source>
</evidence>
<dbReference type="PRINTS" id="PR00038">
    <property type="entry name" value="HTHLUXR"/>
</dbReference>
<dbReference type="PANTHER" id="PTHR44688">
    <property type="entry name" value="DNA-BINDING TRANSCRIPTIONAL ACTIVATOR DEVR_DOSR"/>
    <property type="match status" value="1"/>
</dbReference>
<protein>
    <submittedName>
        <fullName evidence="5">Transcriptional regulator, LuxR family</fullName>
    </submittedName>
</protein>
<evidence type="ECO:0000256" key="1">
    <source>
        <dbReference type="ARBA" id="ARBA00023015"/>
    </source>
</evidence>
<dbReference type="SUPFAM" id="SSF46894">
    <property type="entry name" value="C-terminal effector domain of the bipartite response regulators"/>
    <property type="match status" value="1"/>
</dbReference>
<dbReference type="Gene3D" id="1.10.10.10">
    <property type="entry name" value="Winged helix-like DNA-binding domain superfamily/Winged helix DNA-binding domain"/>
    <property type="match status" value="1"/>
</dbReference>
<accession>F3QPX8</accession>
<reference evidence="5 6" key="1">
    <citation type="submission" date="2011-02" db="EMBL/GenBank/DDBJ databases">
        <authorList>
            <person name="Weinstock G."/>
            <person name="Sodergren E."/>
            <person name="Clifton S."/>
            <person name="Fulton L."/>
            <person name="Fulton B."/>
            <person name="Courtney L."/>
            <person name="Fronick C."/>
            <person name="Harrison M."/>
            <person name="Strong C."/>
            <person name="Farmer C."/>
            <person name="Delahaunty K."/>
            <person name="Markovic C."/>
            <person name="Hall O."/>
            <person name="Minx P."/>
            <person name="Tomlinson C."/>
            <person name="Mitreva M."/>
            <person name="Hou S."/>
            <person name="Chen J."/>
            <person name="Wollam A."/>
            <person name="Pepin K.H."/>
            <person name="Johnson M."/>
            <person name="Bhonagiri V."/>
            <person name="Zhang X."/>
            <person name="Suruliraj S."/>
            <person name="Warren W."/>
            <person name="Chinwalla A."/>
            <person name="Mardis E.R."/>
            <person name="Wilson R.K."/>
        </authorList>
    </citation>
    <scope>NUCLEOTIDE SEQUENCE [LARGE SCALE GENOMIC DNA]</scope>
    <source>
        <strain evidence="5 6">YIT 11841</strain>
    </source>
</reference>
<evidence type="ECO:0000256" key="3">
    <source>
        <dbReference type="ARBA" id="ARBA00023163"/>
    </source>
</evidence>
<comment type="caution">
    <text evidence="5">The sequence shown here is derived from an EMBL/GenBank/DDBJ whole genome shotgun (WGS) entry which is preliminary data.</text>
</comment>
<dbReference type="InterPro" id="IPR016032">
    <property type="entry name" value="Sig_transdc_resp-reg_C-effctor"/>
</dbReference>
<dbReference type="AlphaFoldDB" id="F3QPX8"/>
<dbReference type="PROSITE" id="PS00622">
    <property type="entry name" value="HTH_LUXR_1"/>
    <property type="match status" value="1"/>
</dbReference>
<dbReference type="PROSITE" id="PS50043">
    <property type="entry name" value="HTH_LUXR_2"/>
    <property type="match status" value="1"/>
</dbReference>
<dbReference type="eggNOG" id="COG2197">
    <property type="taxonomic scope" value="Bacteria"/>
</dbReference>
<evidence type="ECO:0000313" key="5">
    <source>
        <dbReference type="EMBL" id="EGG57486.1"/>
    </source>
</evidence>
<feature type="domain" description="HTH luxR-type" evidence="4">
    <location>
        <begin position="137"/>
        <end position="202"/>
    </location>
</feature>
<dbReference type="STRING" id="762982.HMPREF9442_00215"/>
<organism evidence="5 6">
    <name type="scientific">Paraprevotella xylaniphila YIT 11841</name>
    <dbReference type="NCBI Taxonomy" id="762982"/>
    <lineage>
        <taxon>Bacteria</taxon>
        <taxon>Pseudomonadati</taxon>
        <taxon>Bacteroidota</taxon>
        <taxon>Bacteroidia</taxon>
        <taxon>Bacteroidales</taxon>
        <taxon>Prevotellaceae</taxon>
        <taxon>Paraprevotella</taxon>
    </lineage>
</organism>
<evidence type="ECO:0000256" key="2">
    <source>
        <dbReference type="ARBA" id="ARBA00023125"/>
    </source>
</evidence>